<keyword evidence="4 6" id="KW-0472">Membrane</keyword>
<dbReference type="STRING" id="44689.Q54VN3"/>
<evidence type="ECO:0000256" key="4">
    <source>
        <dbReference type="ARBA" id="ARBA00023136"/>
    </source>
</evidence>
<feature type="region of interest" description="Disordered" evidence="5">
    <location>
        <begin position="358"/>
        <end position="393"/>
    </location>
</feature>
<dbReference type="SMR" id="Q54VN3"/>
<dbReference type="GO" id="GO:0032469">
    <property type="term" value="P:endoplasmic reticulum calcium ion homeostasis"/>
    <property type="evidence" value="ECO:0007669"/>
    <property type="project" value="InterPro"/>
</dbReference>
<dbReference type="PhylomeDB" id="Q54VN3"/>
<dbReference type="EMBL" id="AAFI02000035">
    <property type="protein sequence ID" value="EAL67344.1"/>
    <property type="molecule type" value="Genomic_DNA"/>
</dbReference>
<protein>
    <submittedName>
        <fullName evidence="8">DUF1682 family protein</fullName>
    </submittedName>
</protein>
<keyword evidence="3 6" id="KW-1133">Transmembrane helix</keyword>
<keyword evidence="2 6" id="KW-0812">Transmembrane</keyword>
<dbReference type="eggNOG" id="KOG2357">
    <property type="taxonomic scope" value="Eukaryota"/>
</dbReference>
<feature type="signal peptide" evidence="7">
    <location>
        <begin position="1"/>
        <end position="26"/>
    </location>
</feature>
<feature type="compositionally biased region" description="Basic and acidic residues" evidence="5">
    <location>
        <begin position="366"/>
        <end position="377"/>
    </location>
</feature>
<accession>Q54VN3</accession>
<dbReference type="VEuPathDB" id="AmoebaDB:DDB_G0280235"/>
<dbReference type="GO" id="GO:0005783">
    <property type="term" value="C:endoplasmic reticulum"/>
    <property type="evidence" value="ECO:0000318"/>
    <property type="project" value="GO_Central"/>
</dbReference>
<comment type="subcellular location">
    <subcellularLocation>
        <location evidence="1">Membrane</location>
        <topology evidence="1">Single-pass membrane protein</topology>
    </subcellularLocation>
</comment>
<dbReference type="RefSeq" id="XP_641322.1">
    <property type="nucleotide sequence ID" value="XM_636230.1"/>
</dbReference>
<dbReference type="PANTHER" id="PTHR12883">
    <property type="entry name" value="ADIPOCYTE-SPECIFIC PROTEIN 4-RELATED"/>
    <property type="match status" value="1"/>
</dbReference>
<feature type="chain" id="PRO_5004249896" evidence="7">
    <location>
        <begin position="27"/>
        <end position="393"/>
    </location>
</feature>
<evidence type="ECO:0000256" key="6">
    <source>
        <dbReference type="SAM" id="Phobius"/>
    </source>
</evidence>
<organism evidence="8 9">
    <name type="scientific">Dictyostelium discoideum</name>
    <name type="common">Social amoeba</name>
    <dbReference type="NCBI Taxonomy" id="44689"/>
    <lineage>
        <taxon>Eukaryota</taxon>
        <taxon>Amoebozoa</taxon>
        <taxon>Evosea</taxon>
        <taxon>Eumycetozoa</taxon>
        <taxon>Dictyostelia</taxon>
        <taxon>Dictyosteliales</taxon>
        <taxon>Dictyosteliaceae</taxon>
        <taxon>Dictyostelium</taxon>
    </lineage>
</organism>
<evidence type="ECO:0000256" key="1">
    <source>
        <dbReference type="ARBA" id="ARBA00004167"/>
    </source>
</evidence>
<reference evidence="8 9" key="1">
    <citation type="journal article" date="2005" name="Nature">
        <title>The genome of the social amoeba Dictyostelium discoideum.</title>
        <authorList>
            <consortium name="The Dictyostelium discoideum Sequencing Consortium"/>
            <person name="Eichinger L."/>
            <person name="Pachebat J.A."/>
            <person name="Glockner G."/>
            <person name="Rajandream M.A."/>
            <person name="Sucgang R."/>
            <person name="Berriman M."/>
            <person name="Song J."/>
            <person name="Olsen R."/>
            <person name="Szafranski K."/>
            <person name="Xu Q."/>
            <person name="Tunggal B."/>
            <person name="Kummerfeld S."/>
            <person name="Madera M."/>
            <person name="Konfortov B.A."/>
            <person name="Rivero F."/>
            <person name="Bankier A.T."/>
            <person name="Lehmann R."/>
            <person name="Hamlin N."/>
            <person name="Davies R."/>
            <person name="Gaudet P."/>
            <person name="Fey P."/>
            <person name="Pilcher K."/>
            <person name="Chen G."/>
            <person name="Saunders D."/>
            <person name="Sodergren E."/>
            <person name="Davis P."/>
            <person name="Kerhornou A."/>
            <person name="Nie X."/>
            <person name="Hall N."/>
            <person name="Anjard C."/>
            <person name="Hemphill L."/>
            <person name="Bason N."/>
            <person name="Farbrother P."/>
            <person name="Desany B."/>
            <person name="Just E."/>
            <person name="Morio T."/>
            <person name="Rost R."/>
            <person name="Churcher C."/>
            <person name="Cooper J."/>
            <person name="Haydock S."/>
            <person name="van Driessche N."/>
            <person name="Cronin A."/>
            <person name="Goodhead I."/>
            <person name="Muzny D."/>
            <person name="Mourier T."/>
            <person name="Pain A."/>
            <person name="Lu M."/>
            <person name="Harper D."/>
            <person name="Lindsay R."/>
            <person name="Hauser H."/>
            <person name="James K."/>
            <person name="Quiles M."/>
            <person name="Madan Babu M."/>
            <person name="Saito T."/>
            <person name="Buchrieser C."/>
            <person name="Wardroper A."/>
            <person name="Felder M."/>
            <person name="Thangavelu M."/>
            <person name="Johnson D."/>
            <person name="Knights A."/>
            <person name="Loulseged H."/>
            <person name="Mungall K."/>
            <person name="Oliver K."/>
            <person name="Price C."/>
            <person name="Quail M.A."/>
            <person name="Urushihara H."/>
            <person name="Hernandez J."/>
            <person name="Rabbinowitsch E."/>
            <person name="Steffen D."/>
            <person name="Sanders M."/>
            <person name="Ma J."/>
            <person name="Kohara Y."/>
            <person name="Sharp S."/>
            <person name="Simmonds M."/>
            <person name="Spiegler S."/>
            <person name="Tivey A."/>
            <person name="Sugano S."/>
            <person name="White B."/>
            <person name="Walker D."/>
            <person name="Woodward J."/>
            <person name="Winckler T."/>
            <person name="Tanaka Y."/>
            <person name="Shaulsky G."/>
            <person name="Schleicher M."/>
            <person name="Weinstock G."/>
            <person name="Rosenthal A."/>
            <person name="Cox E.C."/>
            <person name="Chisholm R.L."/>
            <person name="Gibbs R."/>
            <person name="Loomis W.F."/>
            <person name="Platzer M."/>
            <person name="Kay R.R."/>
            <person name="Williams J."/>
            <person name="Dear P.H."/>
            <person name="Noegel A.A."/>
            <person name="Barrell B."/>
            <person name="Kuspa A."/>
        </authorList>
    </citation>
    <scope>NUCLEOTIDE SEQUENCE [LARGE SCALE GENOMIC DNA]</scope>
    <source>
        <strain evidence="8 9">AX4</strain>
    </source>
</reference>
<dbReference type="InterPro" id="IPR012879">
    <property type="entry name" value="CCDC47"/>
</dbReference>
<evidence type="ECO:0000256" key="3">
    <source>
        <dbReference type="ARBA" id="ARBA00022989"/>
    </source>
</evidence>
<dbReference type="FunCoup" id="Q54VN3">
    <property type="interactions" value="469"/>
</dbReference>
<dbReference type="PaxDb" id="44689-DDB0267129"/>
<evidence type="ECO:0000313" key="9">
    <source>
        <dbReference type="Proteomes" id="UP000002195"/>
    </source>
</evidence>
<sequence length="393" mass="44708">MKINKLIIFALFVLLFSLFSLSISQSNDVTTDSEEFINYDGGSEAPEDKIPPPTTTTTDNDKIPSTPTPKKPNNWILESCFILIIIGYIANYFIGSKANRELIQLWGAKLQPVFMSNFSKTGNRGDFTILKVNPSSYSFIATGRNNCFGLQASLDLKKRHDLFSILLDFIGYGNPDRMTLEIAMNKENMDPLVFALVKTKSLKKFKSDNSDVDLFCSKYTGSSINTLSNSFGVLCDTDILPSLLLKQQEIQVINQNENLIELFHFTDHSLINPKYPKALKFVFKIPKASEMDKLVLLTRVALHYIDVVANLELPKNYKAKADKLRDKAKENIEKQAQLERQEEIQKKKFEKKLKEKEAIGKLTPEQQRKKDEKEYQKQLKKRTSGGKTKVILG</sequence>
<comment type="caution">
    <text evidence="8">The sequence shown here is derived from an EMBL/GenBank/DDBJ whole genome shotgun (WGS) entry which is preliminary data.</text>
</comment>
<dbReference type="HOGENOM" id="CLU_702893_0_0_1"/>
<dbReference type="Pfam" id="PF07946">
    <property type="entry name" value="CCDC47"/>
    <property type="match status" value="1"/>
</dbReference>
<dbReference type="OMA" id="MHLVRDM"/>
<dbReference type="Proteomes" id="UP000002195">
    <property type="component" value="Unassembled WGS sequence"/>
</dbReference>
<dbReference type="GeneID" id="8622455"/>
<keyword evidence="9" id="KW-1185">Reference proteome</keyword>
<dbReference type="InParanoid" id="Q54VN3"/>
<name>Q54VN3_DICDI</name>
<dbReference type="dictyBase" id="DDB_G0280235"/>
<dbReference type="AlphaFoldDB" id="Q54VN3"/>
<dbReference type="GO" id="GO:0005509">
    <property type="term" value="F:calcium ion binding"/>
    <property type="evidence" value="ECO:0000318"/>
    <property type="project" value="GO_Central"/>
</dbReference>
<keyword evidence="7" id="KW-0732">Signal</keyword>
<dbReference type="KEGG" id="ddi:DDB_G0280235"/>
<dbReference type="PANTHER" id="PTHR12883:SF0">
    <property type="entry name" value="PAT COMPLEX SUBUNIT CCDC47"/>
    <property type="match status" value="1"/>
</dbReference>
<evidence type="ECO:0000256" key="5">
    <source>
        <dbReference type="SAM" id="MobiDB-lite"/>
    </source>
</evidence>
<feature type="transmembrane region" description="Helical" evidence="6">
    <location>
        <begin position="75"/>
        <end position="94"/>
    </location>
</feature>
<evidence type="ECO:0000256" key="2">
    <source>
        <dbReference type="ARBA" id="ARBA00022692"/>
    </source>
</evidence>
<feature type="region of interest" description="Disordered" evidence="5">
    <location>
        <begin position="35"/>
        <end position="69"/>
    </location>
</feature>
<gene>
    <name evidence="8" type="ORF">DDB_G0280235</name>
</gene>
<proteinExistence type="predicted"/>
<evidence type="ECO:0000313" key="8">
    <source>
        <dbReference type="EMBL" id="EAL67344.1"/>
    </source>
</evidence>
<dbReference type="GO" id="GO:0016020">
    <property type="term" value="C:membrane"/>
    <property type="evidence" value="ECO:0007669"/>
    <property type="project" value="UniProtKB-SubCell"/>
</dbReference>
<evidence type="ECO:0000256" key="7">
    <source>
        <dbReference type="SAM" id="SignalP"/>
    </source>
</evidence>